<evidence type="ECO:0000313" key="3">
    <source>
        <dbReference type="Proteomes" id="UP000186817"/>
    </source>
</evidence>
<name>A0A1Q9CAB3_SYMMI</name>
<evidence type="ECO:0000313" key="2">
    <source>
        <dbReference type="EMBL" id="OLP79865.1"/>
    </source>
</evidence>
<dbReference type="OrthoDB" id="443728at2759"/>
<feature type="compositionally biased region" description="Basic and acidic residues" evidence="1">
    <location>
        <begin position="329"/>
        <end position="342"/>
    </location>
</feature>
<proteinExistence type="predicted"/>
<gene>
    <name evidence="2" type="ORF">AK812_SmicGene39798</name>
</gene>
<evidence type="ECO:0000256" key="1">
    <source>
        <dbReference type="SAM" id="MobiDB-lite"/>
    </source>
</evidence>
<dbReference type="EMBL" id="LSRX01001441">
    <property type="protein sequence ID" value="OLP79865.1"/>
    <property type="molecule type" value="Genomic_DNA"/>
</dbReference>
<keyword evidence="3" id="KW-1185">Reference proteome</keyword>
<reference evidence="2 3" key="1">
    <citation type="submission" date="2016-02" db="EMBL/GenBank/DDBJ databases">
        <title>Genome analysis of coral dinoflagellate symbionts highlights evolutionary adaptations to a symbiotic lifestyle.</title>
        <authorList>
            <person name="Aranda M."/>
            <person name="Li Y."/>
            <person name="Liew Y.J."/>
            <person name="Baumgarten S."/>
            <person name="Simakov O."/>
            <person name="Wilson M."/>
            <person name="Piel J."/>
            <person name="Ashoor H."/>
            <person name="Bougouffa S."/>
            <person name="Bajic V.B."/>
            <person name="Ryu T."/>
            <person name="Ravasi T."/>
            <person name="Bayer T."/>
            <person name="Micklem G."/>
            <person name="Kim H."/>
            <person name="Bhak J."/>
            <person name="Lajeunesse T.C."/>
            <person name="Voolstra C.R."/>
        </authorList>
    </citation>
    <scope>NUCLEOTIDE SEQUENCE [LARGE SCALE GENOMIC DNA]</scope>
    <source>
        <strain evidence="2 3">CCMP2467</strain>
    </source>
</reference>
<comment type="caution">
    <text evidence="2">The sequence shown here is derived from an EMBL/GenBank/DDBJ whole genome shotgun (WGS) entry which is preliminary data.</text>
</comment>
<organism evidence="2 3">
    <name type="scientific">Symbiodinium microadriaticum</name>
    <name type="common">Dinoflagellate</name>
    <name type="synonym">Zooxanthella microadriatica</name>
    <dbReference type="NCBI Taxonomy" id="2951"/>
    <lineage>
        <taxon>Eukaryota</taxon>
        <taxon>Sar</taxon>
        <taxon>Alveolata</taxon>
        <taxon>Dinophyceae</taxon>
        <taxon>Suessiales</taxon>
        <taxon>Symbiodiniaceae</taxon>
        <taxon>Symbiodinium</taxon>
    </lineage>
</organism>
<feature type="region of interest" description="Disordered" evidence="1">
    <location>
        <begin position="326"/>
        <end position="349"/>
    </location>
</feature>
<sequence length="1057" mass="119153">MKSPVSHVPDAALWHYRLQLNLYKWILERYYSMHVAAMYVVSFHPDDRTFVDKVQDMQVDANAIMTYQRCRLRDRVAQTTTDCVGGAAEDSQMDGGDMTFSQQVEAEMQDLDPLPKRCKVSSQGSADDILKIVRVDETSLLCDAFSDPPQSEEGSILREIEDVRAMELSVCIDYVCWTFRVERSAAIAQDDEVDAAGEQDDNKPWTAEYICGKEPRLLRFCGVDEETFNSVFRRSLVVRYKASFLDRDYILSKVQQPDERGIFPKDPTLKDFLRSSPACLVTLRALWQYARDHNAADCRKCLDEYVVGGKDEGLTESCVRQACGLKHTSKPEDPSHDVDTSKPDGQPPTVSEEALAVLRKQRDEIASWMIQVKKDFCTPGQLRSVKGKHAWTAFSRQDVDDILDALAAQKLMHKSSLTLPKLGLTDVFSPKVSTTKSMTDVIDVKHDNSAAFPEAYDCQSLQRHMLSHKGRLANNQVLQQAHRTKAKELKKGKGGGAGVPTKEHRMLQDDQEALVQTMCNHIRQEQALFTEMQNYLEDGGVFRNIVCKNMRDFDFHASMFTLVVQLVDKLDTSFNELAMQMCKLGNIYETFSNKFVASGTKQLRVIAAMYDDDAARQASHSKYMSRSAELLRSQVKPGVSSKKNVIDKDIRLCLTTKGPSFMSMQKIKQAKDLRRVGNVYYDRSFANDFMCKAVASRASFRQIAAYFTSSTARHQGALCSMLPEASHSFWCNVLEDLTQSPQIKVKLQDLLQECEAHTEFEYLSIDGTVKCMMKIIGQAHFNSSQDCRDAAAIPDSDAAYKLLTVRGRTNAVLGLCGVRSEGSREIASGLSSMLTLSQRAQVLHMASDSPSVELFATLKNIFPNLQSLGLDAMHIVMVYEQNHNNKRTKGSRWLATVMNKFRNIDVECPAAAWGPMYTGQQQIHYTAEEKRLSALVSNASMPQPEAMGILQQLDPDSPWRTESQFLEAMAAICTLFQDELTKTTFSGPTLHRLLINLTSPVKIKWLFNDTRYRHTCVAMHRSTLETKLIFFQFVSGDLDSLFASYAKEISSNNHKSR</sequence>
<accession>A0A1Q9CAB3</accession>
<dbReference type="AlphaFoldDB" id="A0A1Q9CAB3"/>
<protein>
    <submittedName>
        <fullName evidence="2">Uncharacterized protein</fullName>
    </submittedName>
</protein>
<dbReference type="Proteomes" id="UP000186817">
    <property type="component" value="Unassembled WGS sequence"/>
</dbReference>